<dbReference type="AlphaFoldDB" id="A0A5C6NL46"/>
<organism evidence="4 5">
    <name type="scientific">Takifugu flavidus</name>
    <name type="common">sansaifugu</name>
    <dbReference type="NCBI Taxonomy" id="433684"/>
    <lineage>
        <taxon>Eukaryota</taxon>
        <taxon>Metazoa</taxon>
        <taxon>Chordata</taxon>
        <taxon>Craniata</taxon>
        <taxon>Vertebrata</taxon>
        <taxon>Euteleostomi</taxon>
        <taxon>Actinopterygii</taxon>
        <taxon>Neopterygii</taxon>
        <taxon>Teleostei</taxon>
        <taxon>Neoteleostei</taxon>
        <taxon>Acanthomorphata</taxon>
        <taxon>Eupercaria</taxon>
        <taxon>Tetraodontiformes</taxon>
        <taxon>Tetradontoidea</taxon>
        <taxon>Tetraodontidae</taxon>
        <taxon>Takifugu</taxon>
    </lineage>
</organism>
<evidence type="ECO:0008006" key="6">
    <source>
        <dbReference type="Google" id="ProtNLM"/>
    </source>
</evidence>
<keyword evidence="3" id="KW-0732">Signal</keyword>
<evidence type="ECO:0000256" key="3">
    <source>
        <dbReference type="SAM" id="SignalP"/>
    </source>
</evidence>
<feature type="region of interest" description="Disordered" evidence="1">
    <location>
        <begin position="102"/>
        <end position="123"/>
    </location>
</feature>
<sequence>MMARFLIHFLSLSAPFPPLRGTAGHREKDTALPHMFSKETCSMRSLQLHPIYTNTWQAQPLPTCQLRRRAAVNSHGNLREGFIPTVLALFLLNTSLRAYRRRRRRRRRRKKHETGQLGFPVAV</sequence>
<keyword evidence="2" id="KW-0812">Transmembrane</keyword>
<feature type="chain" id="PRO_5022898692" description="Secreted protein" evidence="3">
    <location>
        <begin position="22"/>
        <end position="123"/>
    </location>
</feature>
<feature type="compositionally biased region" description="Basic residues" evidence="1">
    <location>
        <begin position="102"/>
        <end position="112"/>
    </location>
</feature>
<evidence type="ECO:0000313" key="5">
    <source>
        <dbReference type="Proteomes" id="UP000324091"/>
    </source>
</evidence>
<reference evidence="4 5" key="1">
    <citation type="submission" date="2019-04" db="EMBL/GenBank/DDBJ databases">
        <title>Chromosome genome assembly for Takifugu flavidus.</title>
        <authorList>
            <person name="Xiao S."/>
        </authorList>
    </citation>
    <scope>NUCLEOTIDE SEQUENCE [LARGE SCALE GENOMIC DNA]</scope>
    <source>
        <strain evidence="4">HTHZ2018</strain>
        <tissue evidence="4">Muscle</tissue>
    </source>
</reference>
<protein>
    <recommendedName>
        <fullName evidence="6">Secreted protein</fullName>
    </recommendedName>
</protein>
<comment type="caution">
    <text evidence="4">The sequence shown here is derived from an EMBL/GenBank/DDBJ whole genome shotgun (WGS) entry which is preliminary data.</text>
</comment>
<evidence type="ECO:0000256" key="1">
    <source>
        <dbReference type="SAM" id="MobiDB-lite"/>
    </source>
</evidence>
<proteinExistence type="predicted"/>
<keyword evidence="5" id="KW-1185">Reference proteome</keyword>
<evidence type="ECO:0000313" key="4">
    <source>
        <dbReference type="EMBL" id="TWW67458.1"/>
    </source>
</evidence>
<dbReference type="EMBL" id="RHFK02000012">
    <property type="protein sequence ID" value="TWW67458.1"/>
    <property type="molecule type" value="Genomic_DNA"/>
</dbReference>
<feature type="transmembrane region" description="Helical" evidence="2">
    <location>
        <begin position="81"/>
        <end position="99"/>
    </location>
</feature>
<feature type="signal peptide" evidence="3">
    <location>
        <begin position="1"/>
        <end position="21"/>
    </location>
</feature>
<accession>A0A5C6NL46</accession>
<name>A0A5C6NL46_9TELE</name>
<gene>
    <name evidence="4" type="ORF">D4764_02G0004990</name>
</gene>
<keyword evidence="2" id="KW-1133">Transmembrane helix</keyword>
<keyword evidence="2" id="KW-0472">Membrane</keyword>
<dbReference type="Proteomes" id="UP000324091">
    <property type="component" value="Chromosome 2"/>
</dbReference>
<evidence type="ECO:0000256" key="2">
    <source>
        <dbReference type="SAM" id="Phobius"/>
    </source>
</evidence>